<comment type="caution">
    <text evidence="1">The sequence shown here is derived from an EMBL/GenBank/DDBJ whole genome shotgun (WGS) entry which is preliminary data.</text>
</comment>
<gene>
    <name evidence="1" type="ORF">C1752_03762</name>
</gene>
<accession>A0A2W1JFE2</accession>
<dbReference type="OrthoDB" id="6681382at2"/>
<reference evidence="1 2" key="1">
    <citation type="journal article" date="2018" name="Sci. Rep.">
        <title>A novel species of the marine cyanobacterium Acaryochloris with a unique pigment content and lifestyle.</title>
        <authorList>
            <person name="Partensky F."/>
            <person name="Six C."/>
            <person name="Ratin M."/>
            <person name="Garczarek L."/>
            <person name="Vaulot D."/>
            <person name="Probert I."/>
            <person name="Calteau A."/>
            <person name="Gourvil P."/>
            <person name="Marie D."/>
            <person name="Grebert T."/>
            <person name="Bouchier C."/>
            <person name="Le Panse S."/>
            <person name="Gachenot M."/>
            <person name="Rodriguez F."/>
            <person name="Garrido J.L."/>
        </authorList>
    </citation>
    <scope>NUCLEOTIDE SEQUENCE [LARGE SCALE GENOMIC DNA]</scope>
    <source>
        <strain evidence="1 2">RCC1774</strain>
    </source>
</reference>
<dbReference type="AlphaFoldDB" id="A0A2W1JFE2"/>
<keyword evidence="2" id="KW-1185">Reference proteome</keyword>
<name>A0A2W1JFE2_9CYAN</name>
<dbReference type="RefSeq" id="WP_110987167.1">
    <property type="nucleotide sequence ID" value="NZ_CAWNWM010000011.1"/>
</dbReference>
<proteinExistence type="predicted"/>
<protein>
    <submittedName>
        <fullName evidence="1">Uncharacterized protein</fullName>
    </submittedName>
</protein>
<dbReference type="Proteomes" id="UP000248857">
    <property type="component" value="Unassembled WGS sequence"/>
</dbReference>
<sequence length="78" mass="8852">MRHTQELTIAPNEILENTLAVTLPLLNQTGVQELISSYGELGSDPSSDYFTTRTKHIAVLCINGEWFQIRAHCFELKF</sequence>
<organism evidence="1 2">
    <name type="scientific">Acaryochloris thomasi RCC1774</name>
    <dbReference type="NCBI Taxonomy" id="1764569"/>
    <lineage>
        <taxon>Bacteria</taxon>
        <taxon>Bacillati</taxon>
        <taxon>Cyanobacteriota</taxon>
        <taxon>Cyanophyceae</taxon>
        <taxon>Acaryochloridales</taxon>
        <taxon>Acaryochloridaceae</taxon>
        <taxon>Acaryochloris</taxon>
        <taxon>Acaryochloris thomasi</taxon>
    </lineage>
</organism>
<evidence type="ECO:0000313" key="2">
    <source>
        <dbReference type="Proteomes" id="UP000248857"/>
    </source>
</evidence>
<evidence type="ECO:0000313" key="1">
    <source>
        <dbReference type="EMBL" id="PZD72176.1"/>
    </source>
</evidence>
<dbReference type="EMBL" id="PQWO01000011">
    <property type="protein sequence ID" value="PZD72176.1"/>
    <property type="molecule type" value="Genomic_DNA"/>
</dbReference>